<proteinExistence type="inferred from homology"/>
<evidence type="ECO:0000256" key="1">
    <source>
        <dbReference type="ARBA" id="ARBA00004604"/>
    </source>
</evidence>
<keyword evidence="4" id="KW-0539">Nucleus</keyword>
<reference evidence="10 11" key="2">
    <citation type="submission" date="2016-08" db="EMBL/GenBank/DDBJ databases">
        <title>Pervasive Adenine N6-methylation of Active Genes in Fungi.</title>
        <authorList>
            <consortium name="DOE Joint Genome Institute"/>
            <person name="Mondo S.J."/>
            <person name="Dannebaum R.O."/>
            <person name="Kuo R.C."/>
            <person name="Labutti K."/>
            <person name="Haridas S."/>
            <person name="Kuo A."/>
            <person name="Salamov A."/>
            <person name="Ahrendt S.R."/>
            <person name="Lipzen A."/>
            <person name="Sullivan W."/>
            <person name="Andreopoulos W.B."/>
            <person name="Clum A."/>
            <person name="Lindquist E."/>
            <person name="Daum C."/>
            <person name="Ramamoorthy G.K."/>
            <person name="Gryganskyi A."/>
            <person name="Culley D."/>
            <person name="Magnuson J.K."/>
            <person name="James T.Y."/>
            <person name="O'Malley M.A."/>
            <person name="Stajich J.E."/>
            <person name="Spatafora J.W."/>
            <person name="Visel A."/>
            <person name="Grigoriev I.V."/>
        </authorList>
    </citation>
    <scope>NUCLEOTIDE SEQUENCE [LARGE SCALE GENOMIC DNA]</scope>
    <source>
        <strain evidence="11">finn</strain>
    </source>
</reference>
<dbReference type="Proteomes" id="UP000193719">
    <property type="component" value="Unassembled WGS sequence"/>
</dbReference>
<dbReference type="Pfam" id="PF24779">
    <property type="entry name" value="UTP23_sensor"/>
    <property type="match status" value="1"/>
</dbReference>
<feature type="region of interest" description="Disordered" evidence="8">
    <location>
        <begin position="172"/>
        <end position="284"/>
    </location>
</feature>
<organism evidence="10 11">
    <name type="scientific">Piromyces finnis</name>
    <dbReference type="NCBI Taxonomy" id="1754191"/>
    <lineage>
        <taxon>Eukaryota</taxon>
        <taxon>Fungi</taxon>
        <taxon>Fungi incertae sedis</taxon>
        <taxon>Chytridiomycota</taxon>
        <taxon>Chytridiomycota incertae sedis</taxon>
        <taxon>Neocallimastigomycetes</taxon>
        <taxon>Neocallimastigales</taxon>
        <taxon>Neocallimastigaceae</taxon>
        <taxon>Piromyces</taxon>
    </lineage>
</organism>
<evidence type="ECO:0000256" key="6">
    <source>
        <dbReference type="ARBA" id="ARBA00038503"/>
    </source>
</evidence>
<dbReference type="GO" id="GO:0000472">
    <property type="term" value="P:endonucleolytic cleavage to generate mature 5'-end of SSU-rRNA from (SSU-rRNA, 5.8S rRNA, LSU-rRNA)"/>
    <property type="evidence" value="ECO:0007669"/>
    <property type="project" value="EnsemblFungi"/>
</dbReference>
<dbReference type="InterPro" id="IPR057776">
    <property type="entry name" value="UTP23_sensor"/>
</dbReference>
<dbReference type="STRING" id="1754191.A0A1Y1V8W4"/>
<dbReference type="GO" id="GO:0032040">
    <property type="term" value="C:small-subunit processome"/>
    <property type="evidence" value="ECO:0007669"/>
    <property type="project" value="EnsemblFungi"/>
</dbReference>
<feature type="compositionally biased region" description="Low complexity" evidence="8">
    <location>
        <begin position="257"/>
        <end position="271"/>
    </location>
</feature>
<keyword evidence="3" id="KW-0698">rRNA processing</keyword>
<accession>A0A1Y1V8W4</accession>
<dbReference type="CDD" id="cd08553">
    <property type="entry name" value="PIN_Fcf1-like"/>
    <property type="match status" value="1"/>
</dbReference>
<feature type="compositionally biased region" description="Basic residues" evidence="8">
    <location>
        <begin position="242"/>
        <end position="255"/>
    </location>
</feature>
<evidence type="ECO:0000256" key="2">
    <source>
        <dbReference type="ARBA" id="ARBA00022517"/>
    </source>
</evidence>
<dbReference type="GO" id="GO:0070181">
    <property type="term" value="F:small ribosomal subunit rRNA binding"/>
    <property type="evidence" value="ECO:0007669"/>
    <property type="project" value="EnsemblFungi"/>
</dbReference>
<dbReference type="InterPro" id="IPR029060">
    <property type="entry name" value="PIN-like_dom_sf"/>
</dbReference>
<feature type="compositionally biased region" description="Polar residues" evidence="8">
    <location>
        <begin position="172"/>
        <end position="181"/>
    </location>
</feature>
<dbReference type="PANTHER" id="PTHR12416">
    <property type="entry name" value="RRNA-PROCESSING PROTEIN UTP23 HOMOLOG"/>
    <property type="match status" value="1"/>
</dbReference>
<evidence type="ECO:0000256" key="4">
    <source>
        <dbReference type="ARBA" id="ARBA00023242"/>
    </source>
</evidence>
<comment type="similarity">
    <text evidence="6">Belongs to the UTP23/FCF1 family. UTP23 subfamily.</text>
</comment>
<evidence type="ECO:0000313" key="10">
    <source>
        <dbReference type="EMBL" id="ORX49986.1"/>
    </source>
</evidence>
<evidence type="ECO:0000256" key="7">
    <source>
        <dbReference type="ARBA" id="ARBA00076388"/>
    </source>
</evidence>
<dbReference type="AlphaFoldDB" id="A0A1Y1V8W4"/>
<evidence type="ECO:0000256" key="8">
    <source>
        <dbReference type="SAM" id="MobiDB-lite"/>
    </source>
</evidence>
<dbReference type="GO" id="GO:0000480">
    <property type="term" value="P:endonucleolytic cleavage in 5'-ETS of tricistronic rRNA transcript (SSU-rRNA, 5.8S rRNA, LSU-rRNA)"/>
    <property type="evidence" value="ECO:0007669"/>
    <property type="project" value="EnsemblFungi"/>
</dbReference>
<dbReference type="Pfam" id="PF04900">
    <property type="entry name" value="Fcf1"/>
    <property type="match status" value="1"/>
</dbReference>
<name>A0A1Y1V8W4_9FUNG</name>
<sequence length="284" mass="32987">MRLKRQKTYKKYMGVYQHSFGFREPYQIIVDGNFIKVAQNSRLDYKSMLQETVVGKTRIMTTNCVINELRSLGEDFMGAALAAKRLEKRRCPHGGNPVNAADCIKEILGDTNQFNYCVATQDLNLRDYLRRIPGVPLIYINRSVMILEPPSPATTNKVKEIEYNKTIPNNYENAIIKNNTDTPEEAPKSKKRKGPKQPNPLSCKKKKVNPNNQQQQKKKINEDEKKEEEEVAEVENTEVEKPKKKRRRRTKKKKNNNVEANNDTNNEINQKNENEEEEDNDEEE</sequence>
<dbReference type="Gene3D" id="3.40.50.1010">
    <property type="entry name" value="5'-nuclease"/>
    <property type="match status" value="1"/>
</dbReference>
<evidence type="ECO:0000313" key="11">
    <source>
        <dbReference type="Proteomes" id="UP000193719"/>
    </source>
</evidence>
<keyword evidence="2" id="KW-0690">Ribosome biogenesis</keyword>
<dbReference type="SUPFAM" id="SSF88723">
    <property type="entry name" value="PIN domain-like"/>
    <property type="match status" value="1"/>
</dbReference>
<evidence type="ECO:0000259" key="9">
    <source>
        <dbReference type="Pfam" id="PF24779"/>
    </source>
</evidence>
<feature type="domain" description="UTP23 sensor motif region" evidence="9">
    <location>
        <begin position="190"/>
        <end position="207"/>
    </location>
</feature>
<dbReference type="EMBL" id="MCFH01000022">
    <property type="protein sequence ID" value="ORX49986.1"/>
    <property type="molecule type" value="Genomic_DNA"/>
</dbReference>
<comment type="caution">
    <text evidence="10">The sequence shown here is derived from an EMBL/GenBank/DDBJ whole genome shotgun (WGS) entry which is preliminary data.</text>
</comment>
<evidence type="ECO:0000256" key="5">
    <source>
        <dbReference type="ARBA" id="ARBA00037300"/>
    </source>
</evidence>
<dbReference type="OrthoDB" id="25675at2759"/>
<reference evidence="10 11" key="1">
    <citation type="submission" date="2016-08" db="EMBL/GenBank/DDBJ databases">
        <title>Genomes of anaerobic fungi encode conserved fungal cellulosomes for biomass hydrolysis.</title>
        <authorList>
            <consortium name="DOE Joint Genome Institute"/>
            <person name="Haitjema C.H."/>
            <person name="Gilmore S.P."/>
            <person name="Henske J.K."/>
            <person name="Solomon K.V."/>
            <person name="De Groot R."/>
            <person name="Kuo A."/>
            <person name="Mondo S.J."/>
            <person name="Salamov A.A."/>
            <person name="Labutti K."/>
            <person name="Zhao Z."/>
            <person name="Chiniquy J."/>
            <person name="Barry K."/>
            <person name="Brewer H.M."/>
            <person name="Purvine S.O."/>
            <person name="Wright A.T."/>
            <person name="Boxma B."/>
            <person name="Van Alen T."/>
            <person name="Hackstein J.H."/>
            <person name="Baker S.E."/>
            <person name="Grigoriev I.V."/>
            <person name="O'Malley M.A."/>
        </authorList>
    </citation>
    <scope>NUCLEOTIDE SEQUENCE [LARGE SCALE GENOMIC DNA]</scope>
    <source>
        <strain evidence="11">finn</strain>
    </source>
</reference>
<dbReference type="GO" id="GO:0000447">
    <property type="term" value="P:endonucleolytic cleavage in ITS1 to separate SSU-rRNA from 5.8S rRNA and LSU-rRNA from tricistronic rRNA transcript (SSU-rRNA, 5.8S rRNA, LSU-rRNA)"/>
    <property type="evidence" value="ECO:0007669"/>
    <property type="project" value="EnsemblFungi"/>
</dbReference>
<evidence type="ECO:0000256" key="3">
    <source>
        <dbReference type="ARBA" id="ARBA00022552"/>
    </source>
</evidence>
<feature type="compositionally biased region" description="Acidic residues" evidence="8">
    <location>
        <begin position="225"/>
        <end position="237"/>
    </location>
</feature>
<gene>
    <name evidence="10" type="ORF">BCR36DRAFT_327400</name>
</gene>
<comment type="function">
    <text evidence="5">Involved in rRNA-processing and ribosome biogenesis.</text>
</comment>
<feature type="compositionally biased region" description="Acidic residues" evidence="8">
    <location>
        <begin position="274"/>
        <end position="284"/>
    </location>
</feature>
<dbReference type="InterPro" id="IPR006984">
    <property type="entry name" value="Fcf1/UTP23"/>
</dbReference>
<comment type="subcellular location">
    <subcellularLocation>
        <location evidence="1">Nucleus</location>
        <location evidence="1">Nucleolus</location>
    </subcellularLocation>
</comment>
<dbReference type="FunFam" id="3.40.50.1010:FF:000006">
    <property type="entry name" value="rRNA-processing protein UTP23 homolog"/>
    <property type="match status" value="1"/>
</dbReference>
<keyword evidence="11" id="KW-1185">Reference proteome</keyword>
<protein>
    <recommendedName>
        <fullName evidence="7">U three protein 23</fullName>
    </recommendedName>
</protein>